<evidence type="ECO:0000313" key="3">
    <source>
        <dbReference type="Proteomes" id="UP000755104"/>
    </source>
</evidence>
<evidence type="ECO:0000313" key="2">
    <source>
        <dbReference type="EMBL" id="MBX7481372.1"/>
    </source>
</evidence>
<dbReference type="InterPro" id="IPR036709">
    <property type="entry name" value="Autotransporte_beta_dom_sf"/>
</dbReference>
<dbReference type="Pfam" id="PF04338">
    <property type="entry name" value="DUF481"/>
    <property type="match status" value="1"/>
</dbReference>
<organism evidence="2 3">
    <name type="scientific">Qipengyuania qiaonensis</name>
    <dbReference type="NCBI Taxonomy" id="2867240"/>
    <lineage>
        <taxon>Bacteria</taxon>
        <taxon>Pseudomonadati</taxon>
        <taxon>Pseudomonadota</taxon>
        <taxon>Alphaproteobacteria</taxon>
        <taxon>Sphingomonadales</taxon>
        <taxon>Erythrobacteraceae</taxon>
        <taxon>Qipengyuania</taxon>
    </lineage>
</organism>
<feature type="signal peptide" evidence="1">
    <location>
        <begin position="1"/>
        <end position="23"/>
    </location>
</feature>
<evidence type="ECO:0000256" key="1">
    <source>
        <dbReference type="SAM" id="SignalP"/>
    </source>
</evidence>
<reference evidence="2 3" key="1">
    <citation type="submission" date="2021-08" db="EMBL/GenBank/DDBJ databases">
        <title>Comparative Genomics Analysis of the Genus Qipengyuania Reveals Extensive Genetic Diversity and Metabolic Versatility, Including the Description of Fifteen Novel Species.</title>
        <authorList>
            <person name="Liu Y."/>
        </authorList>
    </citation>
    <scope>NUCLEOTIDE SEQUENCE [LARGE SCALE GENOMIC DNA]</scope>
    <source>
        <strain evidence="2 3">6D47A</strain>
    </source>
</reference>
<dbReference type="EMBL" id="JAIGNO010000001">
    <property type="protein sequence ID" value="MBX7481372.1"/>
    <property type="molecule type" value="Genomic_DNA"/>
</dbReference>
<accession>A0ABS7J206</accession>
<name>A0ABS7J206_9SPHN</name>
<gene>
    <name evidence="2" type="ORF">K3174_02420</name>
</gene>
<protein>
    <submittedName>
        <fullName evidence="2">DUF481 domain-containing protein</fullName>
    </submittedName>
</protein>
<keyword evidence="3" id="KW-1185">Reference proteome</keyword>
<dbReference type="Proteomes" id="UP000755104">
    <property type="component" value="Unassembled WGS sequence"/>
</dbReference>
<proteinExistence type="predicted"/>
<sequence length="317" mass="34529">MIVRTVSRATMIGMIALAAPAQAELPEAARQMIDTALAAGDKTKIATVIELARKTWPDDAEEIAQIEGQWKKASAEKAALAEKKKEEEIRTAGLLDRWTGEGELGGFHSTGNSRMTGITAALSLMRQGIDWSHRLKGRFDFQRQDGVTSREKYFASYEPRWEFGENIFAYGLAQYDSDIFQGIDGRYALSGGLGYKVVDGDGVSLSVKAGPAYRVTDYTDGRTENSIAALAGLDFDWRVFDRLTLTQDTNAVAETGGQALVIVDSTSTTLNLVTGLDFKVTDKLRARMSYAIDYDSNPAVGALSTDTSTRASIVYGF</sequence>
<feature type="chain" id="PRO_5045168322" evidence="1">
    <location>
        <begin position="24"/>
        <end position="317"/>
    </location>
</feature>
<keyword evidence="1" id="KW-0732">Signal</keyword>
<comment type="caution">
    <text evidence="2">The sequence shown here is derived from an EMBL/GenBank/DDBJ whole genome shotgun (WGS) entry which is preliminary data.</text>
</comment>
<dbReference type="InterPro" id="IPR007433">
    <property type="entry name" value="DUF481"/>
</dbReference>
<dbReference type="SUPFAM" id="SSF103515">
    <property type="entry name" value="Autotransporter"/>
    <property type="match status" value="1"/>
</dbReference>